<dbReference type="RefSeq" id="WP_240590049.1">
    <property type="nucleotide sequence ID" value="NZ_JAKUDL010000001.1"/>
</dbReference>
<dbReference type="Pfam" id="PF10982">
    <property type="entry name" value="DUF2789"/>
    <property type="match status" value="1"/>
</dbReference>
<evidence type="ECO:0000313" key="2">
    <source>
        <dbReference type="Proteomes" id="UP001297581"/>
    </source>
</evidence>
<accession>A0AAJ1BGJ0</accession>
<name>A0AAJ1BGJ0_9GAMM</name>
<comment type="caution">
    <text evidence="1">The sequence shown here is derived from an EMBL/GenBank/DDBJ whole genome shotgun (WGS) entry which is preliminary data.</text>
</comment>
<dbReference type="EMBL" id="JAKUDL010000001">
    <property type="protein sequence ID" value="MCH4293537.1"/>
    <property type="molecule type" value="Genomic_DNA"/>
</dbReference>
<organism evidence="1 2">
    <name type="scientific">Shewanella zhuhaiensis</name>
    <dbReference type="NCBI Taxonomy" id="2919576"/>
    <lineage>
        <taxon>Bacteria</taxon>
        <taxon>Pseudomonadati</taxon>
        <taxon>Pseudomonadota</taxon>
        <taxon>Gammaproteobacteria</taxon>
        <taxon>Alteromonadales</taxon>
        <taxon>Shewanellaceae</taxon>
        <taxon>Shewanella</taxon>
    </lineage>
</organism>
<gene>
    <name evidence="1" type="ORF">MJ923_04365</name>
</gene>
<keyword evidence="2" id="KW-1185">Reference proteome</keyword>
<dbReference type="Proteomes" id="UP001297581">
    <property type="component" value="Unassembled WGS sequence"/>
</dbReference>
<dbReference type="AlphaFoldDB" id="A0AAJ1BGJ0"/>
<evidence type="ECO:0000313" key="1">
    <source>
        <dbReference type="EMBL" id="MCH4293537.1"/>
    </source>
</evidence>
<dbReference type="InterPro" id="IPR038086">
    <property type="entry name" value="DUF2789_sf"/>
</dbReference>
<dbReference type="Gene3D" id="1.10.10.1130">
    <property type="entry name" value="Uncharacterised protein PF10982, DUF2789"/>
    <property type="match status" value="1"/>
</dbReference>
<reference evidence="1 2" key="1">
    <citation type="submission" date="2022-02" db="EMBL/GenBank/DDBJ databases">
        <title>The genome sequence of Shewanella sp. 3B26.</title>
        <authorList>
            <person name="Du J."/>
        </authorList>
    </citation>
    <scope>NUCLEOTIDE SEQUENCE [LARGE SCALE GENOMIC DNA]</scope>
    <source>
        <strain evidence="1 2">3B26</strain>
    </source>
</reference>
<dbReference type="InterPro" id="IPR021250">
    <property type="entry name" value="DUF2789"/>
</dbReference>
<proteinExistence type="predicted"/>
<protein>
    <submittedName>
        <fullName evidence="1">DUF2789 domain-containing protein</fullName>
    </submittedName>
</protein>
<sequence>MDTTPVDLGHLFEQLGLDNTEQAINEFIASHQLAAADTIWQASFWSPAQAAFLKEALEADSNWSELVDLLDTQLRK</sequence>